<dbReference type="Gene3D" id="2.60.40.10">
    <property type="entry name" value="Immunoglobulins"/>
    <property type="match status" value="1"/>
</dbReference>
<comment type="caution">
    <text evidence="5">The sequence shown here is derived from an EMBL/GenBank/DDBJ whole genome shotgun (WGS) entry which is preliminary data.</text>
</comment>
<dbReference type="Pfam" id="PF00722">
    <property type="entry name" value="Glyco_hydro_16"/>
    <property type="match status" value="1"/>
</dbReference>
<feature type="chain" id="PRO_5015729230" evidence="2">
    <location>
        <begin position="23"/>
        <end position="587"/>
    </location>
</feature>
<dbReference type="RefSeq" id="WP_106463053.1">
    <property type="nucleotide sequence ID" value="NZ_PXOQ01000007.1"/>
</dbReference>
<dbReference type="InterPro" id="IPR050546">
    <property type="entry name" value="Glycosyl_Hydrlase_16"/>
</dbReference>
<feature type="domain" description="PKD" evidence="3">
    <location>
        <begin position="65"/>
        <end position="123"/>
    </location>
</feature>
<dbReference type="AlphaFoldDB" id="A0A2T1NEN2"/>
<reference evidence="5 6" key="1">
    <citation type="submission" date="2018-03" db="EMBL/GenBank/DDBJ databases">
        <title>Mesoflavibacter sp. HG37 and Mesoflavibacter sp. HG96 sp.nov., two marine bacteria isolated from seawater of Western Pacific Ocean.</title>
        <authorList>
            <person name="Cheng H."/>
            <person name="Wu Y.-H."/>
            <person name="Guo L.-L."/>
            <person name="Xu X.-W."/>
        </authorList>
    </citation>
    <scope>NUCLEOTIDE SEQUENCE [LARGE SCALE GENOMIC DNA]</scope>
    <source>
        <strain evidence="5 6">KCTC 32269</strain>
    </source>
</reference>
<comment type="similarity">
    <text evidence="1">Belongs to the glycosyl hydrolase 16 family.</text>
</comment>
<evidence type="ECO:0000313" key="6">
    <source>
        <dbReference type="Proteomes" id="UP000238426"/>
    </source>
</evidence>
<evidence type="ECO:0000313" key="5">
    <source>
        <dbReference type="EMBL" id="PSG90912.1"/>
    </source>
</evidence>
<evidence type="ECO:0000256" key="1">
    <source>
        <dbReference type="ARBA" id="ARBA00006865"/>
    </source>
</evidence>
<name>A0A2T1NEN2_9FLAO</name>
<dbReference type="CDD" id="cd08023">
    <property type="entry name" value="GH16_laminarinase_like"/>
    <property type="match status" value="1"/>
</dbReference>
<dbReference type="PANTHER" id="PTHR10963:SF55">
    <property type="entry name" value="GLYCOSIDE HYDROLASE FAMILY 16 PROTEIN"/>
    <property type="match status" value="1"/>
</dbReference>
<gene>
    <name evidence="5" type="ORF">C7H52_01445</name>
</gene>
<dbReference type="SUPFAM" id="SSF49899">
    <property type="entry name" value="Concanavalin A-like lectins/glucanases"/>
    <property type="match status" value="1"/>
</dbReference>
<feature type="signal peptide" evidence="2">
    <location>
        <begin position="1"/>
        <end position="22"/>
    </location>
</feature>
<organism evidence="5 6">
    <name type="scientific">Aurantibacter aestuarii</name>
    <dbReference type="NCBI Taxonomy" id="1266046"/>
    <lineage>
        <taxon>Bacteria</taxon>
        <taxon>Pseudomonadati</taxon>
        <taxon>Bacteroidota</taxon>
        <taxon>Flavobacteriia</taxon>
        <taxon>Flavobacteriales</taxon>
        <taxon>Flavobacteriaceae</taxon>
        <taxon>Aurantibacter</taxon>
    </lineage>
</organism>
<protein>
    <submittedName>
        <fullName evidence="5">Glucan endo-1,3-beta-D-glucosidase</fullName>
    </submittedName>
</protein>
<dbReference type="GO" id="GO:0004553">
    <property type="term" value="F:hydrolase activity, hydrolyzing O-glycosyl compounds"/>
    <property type="evidence" value="ECO:0007669"/>
    <property type="project" value="InterPro"/>
</dbReference>
<evidence type="ECO:0000259" key="3">
    <source>
        <dbReference type="PROSITE" id="PS50093"/>
    </source>
</evidence>
<dbReference type="PROSITE" id="PS51257">
    <property type="entry name" value="PROKAR_LIPOPROTEIN"/>
    <property type="match status" value="1"/>
</dbReference>
<dbReference type="InterPro" id="IPR013783">
    <property type="entry name" value="Ig-like_fold"/>
</dbReference>
<dbReference type="GO" id="GO:0005975">
    <property type="term" value="P:carbohydrate metabolic process"/>
    <property type="evidence" value="ECO:0007669"/>
    <property type="project" value="InterPro"/>
</dbReference>
<dbReference type="EMBL" id="PXOQ01000007">
    <property type="protein sequence ID" value="PSG90912.1"/>
    <property type="molecule type" value="Genomic_DNA"/>
</dbReference>
<dbReference type="InterPro" id="IPR000601">
    <property type="entry name" value="PKD_dom"/>
</dbReference>
<dbReference type="PANTHER" id="PTHR10963">
    <property type="entry name" value="GLYCOSYL HYDROLASE-RELATED"/>
    <property type="match status" value="1"/>
</dbReference>
<dbReference type="Proteomes" id="UP000238426">
    <property type="component" value="Unassembled WGS sequence"/>
</dbReference>
<sequence length="587" mass="64198">MKNLKFNIFLWICSLFFMSACQEEDQTFGEVVIPTNLNIEFELQGQDAANPFGDGSGFVNFKAVADNAITYQFNFGDNSSTVTTTSGETKHRFSLTGVNTYSVTVSASGNGGLKTSQAISVEVFSAFDDQEAKDFLSGGANSSKIWYLAASRPAHLGVGPTLPLDIQINGGATQYYFPAFFGTTPFEKCNDAISDCLCDDELTFSQDANSQLTYQLNNNGQTFFNAAHQQGVLGQQAGEDACFDFSTAGVSTVSISPTTEDWTLISDWSQVPDFNGNPPRGTILNFSNAAFMGYYVGSSTYEIMFIDNDYLYVRTVDALDPNLAWYHKFSTTNPNGVTANCNSATGNTASGTNDVLVWEEDFNYTGAPCDDNWSYDFGDGCAINLCGWGNNESQYYTDRPENVIVEDGVLKITAIREDFAGSNFTSARIKSMNKFEFTYGRVEVRAKLAEGAGTWPAIWMLGDTSNAPSWPAIGEIDIVEHVGNNQNTIFSSLHYPGNSGGNANTNSTVVPDVSNEFKIYELSWTPTEISFKADGVTFHTVPNNSSLPFDHEFYFILNIAMGGNFGGSIDPGFTQSTMEIDYIRVYQ</sequence>
<keyword evidence="2" id="KW-0732">Signal</keyword>
<evidence type="ECO:0000256" key="2">
    <source>
        <dbReference type="SAM" id="SignalP"/>
    </source>
</evidence>
<proteinExistence type="inferred from homology"/>
<accession>A0A2T1NEN2</accession>
<dbReference type="InterPro" id="IPR000757">
    <property type="entry name" value="Beta-glucanase-like"/>
</dbReference>
<dbReference type="PROSITE" id="PS51762">
    <property type="entry name" value="GH16_2"/>
    <property type="match status" value="1"/>
</dbReference>
<dbReference type="InterPro" id="IPR013320">
    <property type="entry name" value="ConA-like_dom_sf"/>
</dbReference>
<dbReference type="CDD" id="cd00146">
    <property type="entry name" value="PKD"/>
    <property type="match status" value="1"/>
</dbReference>
<dbReference type="PROSITE" id="PS50093">
    <property type="entry name" value="PKD"/>
    <property type="match status" value="1"/>
</dbReference>
<dbReference type="InterPro" id="IPR035986">
    <property type="entry name" value="PKD_dom_sf"/>
</dbReference>
<evidence type="ECO:0000259" key="4">
    <source>
        <dbReference type="PROSITE" id="PS51762"/>
    </source>
</evidence>
<dbReference type="OrthoDB" id="9809583at2"/>
<dbReference type="SUPFAM" id="SSF49299">
    <property type="entry name" value="PKD domain"/>
    <property type="match status" value="1"/>
</dbReference>
<feature type="domain" description="GH16" evidence="4">
    <location>
        <begin position="272"/>
        <end position="587"/>
    </location>
</feature>
<dbReference type="Gene3D" id="2.60.120.200">
    <property type="match status" value="1"/>
</dbReference>
<keyword evidence="6" id="KW-1185">Reference proteome</keyword>